<proteinExistence type="predicted"/>
<protein>
    <submittedName>
        <fullName evidence="1">Uncharacterized protein</fullName>
    </submittedName>
</protein>
<dbReference type="Proteomes" id="UP000291562">
    <property type="component" value="Chromosome"/>
</dbReference>
<dbReference type="KEGG" id="xbc:ELE36_16135"/>
<dbReference type="EMBL" id="CP035704">
    <property type="protein sequence ID" value="QBB71760.1"/>
    <property type="molecule type" value="Genomic_DNA"/>
</dbReference>
<gene>
    <name evidence="1" type="ORF">ELE36_16135</name>
</gene>
<name>A0A411HMR4_9GAMM</name>
<dbReference type="AlphaFoldDB" id="A0A411HMR4"/>
<evidence type="ECO:0000313" key="2">
    <source>
        <dbReference type="Proteomes" id="UP000291562"/>
    </source>
</evidence>
<dbReference type="RefSeq" id="WP_129835086.1">
    <property type="nucleotide sequence ID" value="NZ_CP035704.1"/>
</dbReference>
<keyword evidence="2" id="KW-1185">Reference proteome</keyword>
<organism evidence="1 2">
    <name type="scientific">Pseudolysobacter antarcticus</name>
    <dbReference type="NCBI Taxonomy" id="2511995"/>
    <lineage>
        <taxon>Bacteria</taxon>
        <taxon>Pseudomonadati</taxon>
        <taxon>Pseudomonadota</taxon>
        <taxon>Gammaproteobacteria</taxon>
        <taxon>Lysobacterales</taxon>
        <taxon>Rhodanobacteraceae</taxon>
        <taxon>Pseudolysobacter</taxon>
    </lineage>
</organism>
<evidence type="ECO:0000313" key="1">
    <source>
        <dbReference type="EMBL" id="QBB71760.1"/>
    </source>
</evidence>
<sequence length="69" mass="7911">MLKQMEVFYSPAPALRKTERDNQGSIRYIKKLSPDVEAMLGRAGSLFSPIYNRRAAAVRLGQLSDERRR</sequence>
<accession>A0A411HMR4</accession>
<reference evidence="1 2" key="1">
    <citation type="submission" date="2019-01" db="EMBL/GenBank/DDBJ databases">
        <title>Pseudolysobacter antarctica gen. nov., sp. nov., isolated from Fildes Peninsula, Antarctica.</title>
        <authorList>
            <person name="Wei Z."/>
            <person name="Peng F."/>
        </authorList>
    </citation>
    <scope>NUCLEOTIDE SEQUENCE [LARGE SCALE GENOMIC DNA]</scope>
    <source>
        <strain evidence="1 2">AQ6-296</strain>
    </source>
</reference>